<feature type="region of interest" description="Disordered" evidence="2">
    <location>
        <begin position="971"/>
        <end position="1057"/>
    </location>
</feature>
<gene>
    <name evidence="4" type="ORF">DFR29_102527</name>
</gene>
<feature type="binding site" evidence="1">
    <location>
        <position position="66"/>
    </location>
    <ligand>
        <name>ATP</name>
        <dbReference type="ChEBI" id="CHEBI:30616"/>
    </ligand>
</feature>
<reference evidence="4 5" key="1">
    <citation type="submission" date="2019-03" db="EMBL/GenBank/DDBJ databases">
        <title>Genomic Encyclopedia of Type Strains, Phase IV (KMG-IV): sequencing the most valuable type-strain genomes for metagenomic binning, comparative biology and taxonomic classification.</title>
        <authorList>
            <person name="Goeker M."/>
        </authorList>
    </citation>
    <scope>NUCLEOTIDE SEQUENCE [LARGE SCALE GENOMIC DNA]</scope>
    <source>
        <strain evidence="4 5">DSM 21667</strain>
    </source>
</reference>
<dbReference type="EMBL" id="SNZH01000002">
    <property type="protein sequence ID" value="TDR47865.1"/>
    <property type="molecule type" value="Genomic_DNA"/>
</dbReference>
<dbReference type="OrthoDB" id="9801841at2"/>
<dbReference type="InterPro" id="IPR011009">
    <property type="entry name" value="Kinase-like_dom_sf"/>
</dbReference>
<dbReference type="Gene3D" id="1.10.510.10">
    <property type="entry name" value="Transferase(Phosphotransferase) domain 1"/>
    <property type="match status" value="1"/>
</dbReference>
<comment type="caution">
    <text evidence="4">The sequence shown here is derived from an EMBL/GenBank/DDBJ whole genome shotgun (WGS) entry which is preliminary data.</text>
</comment>
<dbReference type="Pfam" id="PF08308">
    <property type="entry name" value="PEGA"/>
    <property type="match status" value="1"/>
</dbReference>
<accession>A0A4R6Z7U9</accession>
<organism evidence="4 5">
    <name type="scientific">Tahibacter aquaticus</name>
    <dbReference type="NCBI Taxonomy" id="520092"/>
    <lineage>
        <taxon>Bacteria</taxon>
        <taxon>Pseudomonadati</taxon>
        <taxon>Pseudomonadota</taxon>
        <taxon>Gammaproteobacteria</taxon>
        <taxon>Lysobacterales</taxon>
        <taxon>Rhodanobacteraceae</taxon>
        <taxon>Tahibacter</taxon>
    </lineage>
</organism>
<sequence>MDATGNSRVAPIISGKNPLADLAPGNALVAGMRLREFEIVETLGEGGFSIVYGARDLQLMREVAIKEYIPISLAGRVATTTVRIRSEHNRETFEAGLVGFINEARLLAQFKHPGLVEVLQFWEENGTAYMVMPRYTGKTLRSVLKEMGGRGDEPWLRGIVAPVLDVLELLHSRNVFHRDIAPDNILIKNDGTPVLLDLGSAREVVTGLQKAITVVVKPGYAPIEQYSSDFALPQGPWTDVYAVGALLHFALIGSPPPASISRIMKDNLQPLAAAGLSGYSREFLTAVDKALMLQPGDRPQSIGELRELLRVTENDRTIISLVSEAEPEPLALDSILDAMPPDPASAPLPAAPAMLPIPAARADGEDERTVIVSAQEVAALVQQLAGAKAAAAAAAAAAAQSKAEAAVVAVVAEVPAVAEMLAVPAATAPVEPAPAEPLQQPALAAAPVAVPLFATPAPSAPPPFAPAAELPREFAELAPAIPASPAFATPAVAVPQPPAFAEPVASVSPAFAEPVATAYAEPVAAASLPPAFAESATAALLPPAFAEPMLAAPTAGAPLFAEPAIQPVPAEASFAAPLAGVPTVAATLTAPQQVPPSFELPAAASSGVGLSVPPPFELALEPMVVREPPPAAAEPVVVSEFRLPPEVIVAPPPVAPPAAAPAAVLPPAPSTADSDATVVMTAPRALLDAAQAAQTPPRDTRPSSPPPREVPAARTPPRAEPPRPVAAKPAPANDATVVMAAPDALALARSLSAATPPPAAANANDATLVMPLPAAPPVANAVDLDPLAAPVKREKVETNSFPEMEDLLSGRLTSETRPVSVPAQQPRSSRGDVPAPSVVAAAAQQGGAGKPWLVPVAIVGAVLTVGVAAWWLLSGPSEVPPPPPLVAETPAVTPPVSETATAPVVTPGAENPVVAANPGDTPATGGEVAALPASTDAANPVVPPVDGAAVADPNTLAATPADSGQVLAPISQPSEATSTALEGQGQTLPLTPPEHAQPIAATPPPAAAPPAAATTPPPGDTVKTVDLTPTTAPRSEDPINRQRDTASTTRNKRDVKPAMATTGNVKLGIQPWGEVWINGSLKGVSPPMRFLQLEPGTYNVELRNPGLQSVRRQLTVVAGQPTTLEHRFQPAGESAAK</sequence>
<keyword evidence="1" id="KW-0547">Nucleotide-binding</keyword>
<dbReference type="InterPro" id="IPR053235">
    <property type="entry name" value="Ser_Thr_kinase"/>
</dbReference>
<evidence type="ECO:0000259" key="3">
    <source>
        <dbReference type="PROSITE" id="PS50011"/>
    </source>
</evidence>
<dbReference type="GO" id="GO:0005737">
    <property type="term" value="C:cytoplasm"/>
    <property type="evidence" value="ECO:0007669"/>
    <property type="project" value="TreeGrafter"/>
</dbReference>
<feature type="compositionally biased region" description="Polar residues" evidence="2">
    <location>
        <begin position="971"/>
        <end position="989"/>
    </location>
</feature>
<dbReference type="SUPFAM" id="SSF56112">
    <property type="entry name" value="Protein kinase-like (PK-like)"/>
    <property type="match status" value="1"/>
</dbReference>
<feature type="region of interest" description="Disordered" evidence="2">
    <location>
        <begin position="690"/>
        <end position="731"/>
    </location>
</feature>
<dbReference type="GO" id="GO:0004713">
    <property type="term" value="F:protein tyrosine kinase activity"/>
    <property type="evidence" value="ECO:0007669"/>
    <property type="project" value="InterPro"/>
</dbReference>
<dbReference type="PROSITE" id="PS00109">
    <property type="entry name" value="PROTEIN_KINASE_TYR"/>
    <property type="match status" value="1"/>
</dbReference>
<dbReference type="Proteomes" id="UP000295293">
    <property type="component" value="Unassembled WGS sequence"/>
</dbReference>
<keyword evidence="4" id="KW-0808">Transferase</keyword>
<dbReference type="PANTHER" id="PTHR24361">
    <property type="entry name" value="MITOGEN-ACTIVATED KINASE KINASE KINASE"/>
    <property type="match status" value="1"/>
</dbReference>
<evidence type="ECO:0000256" key="2">
    <source>
        <dbReference type="SAM" id="MobiDB-lite"/>
    </source>
</evidence>
<feature type="compositionally biased region" description="Polar residues" evidence="2">
    <location>
        <begin position="811"/>
        <end position="828"/>
    </location>
</feature>
<dbReference type="GO" id="GO:0004674">
    <property type="term" value="F:protein serine/threonine kinase activity"/>
    <property type="evidence" value="ECO:0007669"/>
    <property type="project" value="UniProtKB-KW"/>
</dbReference>
<dbReference type="InterPro" id="IPR020635">
    <property type="entry name" value="Tyr_kinase_cat_dom"/>
</dbReference>
<protein>
    <submittedName>
        <fullName evidence="4">Serine/threonine protein kinase</fullName>
    </submittedName>
</protein>
<dbReference type="PROSITE" id="PS00107">
    <property type="entry name" value="PROTEIN_KINASE_ATP"/>
    <property type="match status" value="1"/>
</dbReference>
<dbReference type="AlphaFoldDB" id="A0A4R6Z7U9"/>
<evidence type="ECO:0000256" key="1">
    <source>
        <dbReference type="PROSITE-ProRule" id="PRU10141"/>
    </source>
</evidence>
<dbReference type="SMART" id="SM00219">
    <property type="entry name" value="TyrKc"/>
    <property type="match status" value="1"/>
</dbReference>
<feature type="compositionally biased region" description="Basic and acidic residues" evidence="2">
    <location>
        <begin position="1034"/>
        <end position="1044"/>
    </location>
</feature>
<dbReference type="GO" id="GO:0005524">
    <property type="term" value="F:ATP binding"/>
    <property type="evidence" value="ECO:0007669"/>
    <property type="project" value="UniProtKB-UniRule"/>
</dbReference>
<keyword evidence="4" id="KW-0723">Serine/threonine-protein kinase</keyword>
<evidence type="ECO:0000313" key="4">
    <source>
        <dbReference type="EMBL" id="TDR47865.1"/>
    </source>
</evidence>
<keyword evidence="5" id="KW-1185">Reference proteome</keyword>
<feature type="domain" description="Protein kinase" evidence="3">
    <location>
        <begin position="37"/>
        <end position="309"/>
    </location>
</feature>
<dbReference type="InterPro" id="IPR008266">
    <property type="entry name" value="Tyr_kinase_AS"/>
</dbReference>
<dbReference type="InterPro" id="IPR000719">
    <property type="entry name" value="Prot_kinase_dom"/>
</dbReference>
<evidence type="ECO:0000313" key="5">
    <source>
        <dbReference type="Proteomes" id="UP000295293"/>
    </source>
</evidence>
<keyword evidence="4" id="KW-0418">Kinase</keyword>
<feature type="region of interest" description="Disordered" evidence="2">
    <location>
        <begin position="810"/>
        <end position="836"/>
    </location>
</feature>
<dbReference type="PROSITE" id="PS50011">
    <property type="entry name" value="PROTEIN_KINASE_DOM"/>
    <property type="match status" value="1"/>
</dbReference>
<dbReference type="RefSeq" id="WP_133817570.1">
    <property type="nucleotide sequence ID" value="NZ_SNZH01000002.1"/>
</dbReference>
<name>A0A4R6Z7U9_9GAMM</name>
<dbReference type="Pfam" id="PF00069">
    <property type="entry name" value="Pkinase"/>
    <property type="match status" value="1"/>
</dbReference>
<dbReference type="InterPro" id="IPR017441">
    <property type="entry name" value="Protein_kinase_ATP_BS"/>
</dbReference>
<dbReference type="CDD" id="cd14014">
    <property type="entry name" value="STKc_PknB_like"/>
    <property type="match status" value="1"/>
</dbReference>
<keyword evidence="1" id="KW-0067">ATP-binding</keyword>
<dbReference type="InterPro" id="IPR013229">
    <property type="entry name" value="PEGA"/>
</dbReference>
<proteinExistence type="predicted"/>